<evidence type="ECO:0000313" key="1">
    <source>
        <dbReference type="EMBL" id="KAJ9065201.1"/>
    </source>
</evidence>
<gene>
    <name evidence="1" type="ORF">DSO57_1022123</name>
</gene>
<dbReference type="Proteomes" id="UP001165960">
    <property type="component" value="Unassembled WGS sequence"/>
</dbReference>
<name>A0ACC2SSH7_9FUNG</name>
<comment type="caution">
    <text evidence="1">The sequence shown here is derived from an EMBL/GenBank/DDBJ whole genome shotgun (WGS) entry which is preliminary data.</text>
</comment>
<reference evidence="1" key="1">
    <citation type="submission" date="2022-04" db="EMBL/GenBank/DDBJ databases">
        <title>Genome of the entomopathogenic fungus Entomophthora muscae.</title>
        <authorList>
            <person name="Elya C."/>
            <person name="Lovett B.R."/>
            <person name="Lee E."/>
            <person name="Macias A.M."/>
            <person name="Hajek A.E."/>
            <person name="De Bivort B.L."/>
            <person name="Kasson M.T."/>
            <person name="De Fine Licht H.H."/>
            <person name="Stajich J.E."/>
        </authorList>
    </citation>
    <scope>NUCLEOTIDE SEQUENCE</scope>
    <source>
        <strain evidence="1">Berkeley</strain>
    </source>
</reference>
<dbReference type="EMBL" id="QTSX02004370">
    <property type="protein sequence ID" value="KAJ9065201.1"/>
    <property type="molecule type" value="Genomic_DNA"/>
</dbReference>
<protein>
    <submittedName>
        <fullName evidence="1">Uncharacterized protein</fullName>
    </submittedName>
</protein>
<accession>A0ACC2SSH7</accession>
<sequence>MIALITLWDVEGGGLILVMSQAPKQVTHWGGSASVHLITISSKSNKPTKCQASKGSKDTASTPKCAKKPAKAKSPTPSPPTPSLPTPPPPPSSSTSPKSSNKSDDSLTNHSFYKSEGNSNPTKEHCTKKAKDAKEPISSSGKKKEASKQALKNPSPPPPDGSSHLPHLTPKMSLRSTPRSSKLLVL</sequence>
<proteinExistence type="predicted"/>
<evidence type="ECO:0000313" key="2">
    <source>
        <dbReference type="Proteomes" id="UP001165960"/>
    </source>
</evidence>
<organism evidence="1 2">
    <name type="scientific">Entomophthora muscae</name>
    <dbReference type="NCBI Taxonomy" id="34485"/>
    <lineage>
        <taxon>Eukaryota</taxon>
        <taxon>Fungi</taxon>
        <taxon>Fungi incertae sedis</taxon>
        <taxon>Zoopagomycota</taxon>
        <taxon>Entomophthoromycotina</taxon>
        <taxon>Entomophthoromycetes</taxon>
        <taxon>Entomophthorales</taxon>
        <taxon>Entomophthoraceae</taxon>
        <taxon>Entomophthora</taxon>
    </lineage>
</organism>
<keyword evidence="2" id="KW-1185">Reference proteome</keyword>